<dbReference type="SUPFAM" id="SSF53474">
    <property type="entry name" value="alpha/beta-Hydrolases"/>
    <property type="match status" value="1"/>
</dbReference>
<evidence type="ECO:0000256" key="1">
    <source>
        <dbReference type="ARBA" id="ARBA00022801"/>
    </source>
</evidence>
<dbReference type="Gene3D" id="3.40.50.1820">
    <property type="entry name" value="alpha/beta hydrolase"/>
    <property type="match status" value="1"/>
</dbReference>
<name>A0A199NRA8_9MICC</name>
<proteinExistence type="predicted"/>
<evidence type="ECO:0000313" key="4">
    <source>
        <dbReference type="EMBL" id="OAX51350.1"/>
    </source>
</evidence>
<accession>A0A199NRA8</accession>
<keyword evidence="2" id="KW-1133">Transmembrane helix</keyword>
<evidence type="ECO:0000313" key="5">
    <source>
        <dbReference type="Proteomes" id="UP000053171"/>
    </source>
</evidence>
<evidence type="ECO:0000259" key="3">
    <source>
        <dbReference type="Pfam" id="PF20434"/>
    </source>
</evidence>
<keyword evidence="5" id="KW-1185">Reference proteome</keyword>
<dbReference type="PANTHER" id="PTHR48081">
    <property type="entry name" value="AB HYDROLASE SUPERFAMILY PROTEIN C4A8.06C"/>
    <property type="match status" value="1"/>
</dbReference>
<dbReference type="RefSeq" id="WP_064725746.1">
    <property type="nucleotide sequence ID" value="NZ_JADPWM010000019.1"/>
</dbReference>
<feature type="domain" description="BD-FAE-like" evidence="3">
    <location>
        <begin position="126"/>
        <end position="325"/>
    </location>
</feature>
<keyword evidence="1" id="KW-0378">Hydrolase</keyword>
<evidence type="ECO:0000256" key="2">
    <source>
        <dbReference type="SAM" id="Phobius"/>
    </source>
</evidence>
<dbReference type="GO" id="GO:0016787">
    <property type="term" value="F:hydrolase activity"/>
    <property type="evidence" value="ECO:0007669"/>
    <property type="project" value="UniProtKB-KW"/>
</dbReference>
<keyword evidence="2" id="KW-0472">Membrane</keyword>
<organism evidence="4 5">
    <name type="scientific">Rothia kristinae</name>
    <dbReference type="NCBI Taxonomy" id="37923"/>
    <lineage>
        <taxon>Bacteria</taxon>
        <taxon>Bacillati</taxon>
        <taxon>Actinomycetota</taxon>
        <taxon>Actinomycetes</taxon>
        <taxon>Micrococcales</taxon>
        <taxon>Micrococcaceae</taxon>
        <taxon>Rothia</taxon>
    </lineage>
</organism>
<gene>
    <name evidence="4" type="ORF">AN277_0209235</name>
</gene>
<dbReference type="Pfam" id="PF20434">
    <property type="entry name" value="BD-FAE"/>
    <property type="match status" value="1"/>
</dbReference>
<feature type="transmembrane region" description="Helical" evidence="2">
    <location>
        <begin position="27"/>
        <end position="48"/>
    </location>
</feature>
<dbReference type="EMBL" id="LJBJ02000022">
    <property type="protein sequence ID" value="OAX51350.1"/>
    <property type="molecule type" value="Genomic_DNA"/>
</dbReference>
<reference evidence="4" key="1">
    <citation type="submission" date="2016-06" db="EMBL/GenBank/DDBJ databases">
        <title>Identification of putative biosynthetic pathways for the production of bioactive secondary metabolites by the marine actinomycete Kocuria kristinae RUTW2-3.</title>
        <authorList>
            <person name="Waterworth S.C."/>
            <person name="Walmsley T.A."/>
            <person name="Matongo T."/>
            <person name="Davies-Coleman M.T."/>
            <person name="Dorrington R.A."/>
        </authorList>
    </citation>
    <scope>NUCLEOTIDE SEQUENCE [LARGE SCALE GENOMIC DNA]</scope>
    <source>
        <strain evidence="4">RUTW2-3</strain>
    </source>
</reference>
<feature type="transmembrane region" description="Helical" evidence="2">
    <location>
        <begin position="69"/>
        <end position="90"/>
    </location>
</feature>
<dbReference type="InterPro" id="IPR049492">
    <property type="entry name" value="BD-FAE-like_dom"/>
</dbReference>
<sequence>MLCALAGIPAALAIVPAAEQVPFALSVLLPTLAPFLAPAALLGAGLVLSGMPARRRVRVASRIRDLSTLALAVLGAVVPGAAYGAVVVTAERAGAPVDLVRTLAPGSMTAPPDRTIPAQDEVHGRLQIWTPPGGAQHAPILFDVHGGGWTTDAQMQATLRDLAQRGWLVVRPEYPLASPGHPTWQEAPRSLARSYAWVARHAGTLGGDPRRISVFGDSAGGDLAVNLADRIAAGTLDGIDDAAALPVPRAVVALYPTVDVAAVQRVRALGAGKAAEEFVGGTPAEPPERYQTLDARTWATRGDPPTLIIRGGADTFVPPDSVRDFVAAARARGAAVTDLRVPLANHAFDAQARESAGYQLVTGAAECFLSEHG</sequence>
<comment type="caution">
    <text evidence="4">The sequence shown here is derived from an EMBL/GenBank/DDBJ whole genome shotgun (WGS) entry which is preliminary data.</text>
</comment>
<keyword evidence="2" id="KW-0812">Transmembrane</keyword>
<dbReference type="Proteomes" id="UP000053171">
    <property type="component" value="Unassembled WGS sequence"/>
</dbReference>
<dbReference type="InterPro" id="IPR050300">
    <property type="entry name" value="GDXG_lipolytic_enzyme"/>
</dbReference>
<dbReference type="InterPro" id="IPR029058">
    <property type="entry name" value="AB_hydrolase_fold"/>
</dbReference>
<protein>
    <recommendedName>
        <fullName evidence="3">BD-FAE-like domain-containing protein</fullName>
    </recommendedName>
</protein>
<dbReference type="AlphaFoldDB" id="A0A199NRA8"/>